<dbReference type="AlphaFoldDB" id="U4LXW9"/>
<gene>
    <name evidence="1" type="ORF">PCON_04136</name>
</gene>
<evidence type="ECO:0000313" key="2">
    <source>
        <dbReference type="Proteomes" id="UP000018144"/>
    </source>
</evidence>
<evidence type="ECO:0000313" key="1">
    <source>
        <dbReference type="EMBL" id="CCX34653.1"/>
    </source>
</evidence>
<dbReference type="OrthoDB" id="440424at2759"/>
<organism evidence="1 2">
    <name type="scientific">Pyronema omphalodes (strain CBS 100304)</name>
    <name type="common">Pyronema confluens</name>
    <dbReference type="NCBI Taxonomy" id="1076935"/>
    <lineage>
        <taxon>Eukaryota</taxon>
        <taxon>Fungi</taxon>
        <taxon>Dikarya</taxon>
        <taxon>Ascomycota</taxon>
        <taxon>Pezizomycotina</taxon>
        <taxon>Pezizomycetes</taxon>
        <taxon>Pezizales</taxon>
        <taxon>Pyronemataceae</taxon>
        <taxon>Pyronema</taxon>
    </lineage>
</organism>
<dbReference type="InterPro" id="IPR038213">
    <property type="entry name" value="IFI6/IFI27-like_sf"/>
</dbReference>
<keyword evidence="2" id="KW-1185">Reference proteome</keyword>
<dbReference type="Gene3D" id="6.10.110.10">
    <property type="match status" value="1"/>
</dbReference>
<dbReference type="eggNOG" id="ENOG502S4VS">
    <property type="taxonomic scope" value="Eukaryota"/>
</dbReference>
<accession>U4LXW9</accession>
<dbReference type="EMBL" id="HF936586">
    <property type="protein sequence ID" value="CCX34653.1"/>
    <property type="molecule type" value="Genomic_DNA"/>
</dbReference>
<protein>
    <submittedName>
        <fullName evidence="1">Uncharacterized protein</fullName>
    </submittedName>
</protein>
<reference evidence="1 2" key="1">
    <citation type="journal article" date="2013" name="PLoS Genet.">
        <title>The genome and development-dependent transcriptomes of Pyronema confluens: a window into fungal evolution.</title>
        <authorList>
            <person name="Traeger S."/>
            <person name="Altegoer F."/>
            <person name="Freitag M."/>
            <person name="Gabaldon T."/>
            <person name="Kempken F."/>
            <person name="Kumar A."/>
            <person name="Marcet-Houben M."/>
            <person name="Poggeler S."/>
            <person name="Stajich J.E."/>
            <person name="Nowrousian M."/>
        </authorList>
    </citation>
    <scope>NUCLEOTIDE SEQUENCE [LARGE SCALE GENOMIC DNA]</scope>
    <source>
        <strain evidence="2">CBS 100304</strain>
        <tissue evidence="1">Vegetative mycelium</tissue>
    </source>
</reference>
<dbReference type="Proteomes" id="UP000018144">
    <property type="component" value="Unassembled WGS sequence"/>
</dbReference>
<name>U4LXW9_PYROM</name>
<proteinExistence type="predicted"/>
<sequence>MLAWVKEHPFYTAFIVLGLILDINPFAATGFGALGPQAGTFAAAWQSHIGATVAKGSSFALLLKLGMVGANTIPAAGM</sequence>